<accession>A0A0D0CI20</accession>
<name>A0A0D0CI20_9AGAR</name>
<feature type="compositionally biased region" description="Basic and acidic residues" evidence="1">
    <location>
        <begin position="395"/>
        <end position="404"/>
    </location>
</feature>
<dbReference type="AlphaFoldDB" id="A0A0D0CI20"/>
<feature type="compositionally biased region" description="Acidic residues" evidence="1">
    <location>
        <begin position="248"/>
        <end position="308"/>
    </location>
</feature>
<dbReference type="EMBL" id="KN834814">
    <property type="protein sequence ID" value="KIK54583.1"/>
    <property type="molecule type" value="Genomic_DNA"/>
</dbReference>
<dbReference type="Proteomes" id="UP000053593">
    <property type="component" value="Unassembled WGS sequence"/>
</dbReference>
<feature type="compositionally biased region" description="Basic residues" evidence="1">
    <location>
        <begin position="322"/>
        <end position="333"/>
    </location>
</feature>
<proteinExistence type="predicted"/>
<protein>
    <submittedName>
        <fullName evidence="2">Uncharacterized protein</fullName>
    </submittedName>
</protein>
<dbReference type="HOGENOM" id="CLU_641013_0_0_1"/>
<reference evidence="2 3" key="1">
    <citation type="submission" date="2014-04" db="EMBL/GenBank/DDBJ databases">
        <title>Evolutionary Origins and Diversification of the Mycorrhizal Mutualists.</title>
        <authorList>
            <consortium name="DOE Joint Genome Institute"/>
            <consortium name="Mycorrhizal Genomics Consortium"/>
            <person name="Kohler A."/>
            <person name="Kuo A."/>
            <person name="Nagy L.G."/>
            <person name="Floudas D."/>
            <person name="Copeland A."/>
            <person name="Barry K.W."/>
            <person name="Cichocki N."/>
            <person name="Veneault-Fourrey C."/>
            <person name="LaButti K."/>
            <person name="Lindquist E.A."/>
            <person name="Lipzen A."/>
            <person name="Lundell T."/>
            <person name="Morin E."/>
            <person name="Murat C."/>
            <person name="Riley R."/>
            <person name="Ohm R."/>
            <person name="Sun H."/>
            <person name="Tunlid A."/>
            <person name="Henrissat B."/>
            <person name="Grigoriev I.V."/>
            <person name="Hibbett D.S."/>
            <person name="Martin F."/>
        </authorList>
    </citation>
    <scope>NUCLEOTIDE SEQUENCE [LARGE SCALE GENOMIC DNA]</scope>
    <source>
        <strain evidence="2 3">FD-317 M1</strain>
    </source>
</reference>
<feature type="region of interest" description="Disordered" evidence="1">
    <location>
        <begin position="244"/>
        <end position="428"/>
    </location>
</feature>
<gene>
    <name evidence="2" type="ORF">GYMLUDRAFT_249308</name>
</gene>
<evidence type="ECO:0000313" key="3">
    <source>
        <dbReference type="Proteomes" id="UP000053593"/>
    </source>
</evidence>
<sequence length="428" mass="48814">MTYEMYQLCVFGWAIDPVSGRAVQWGGDPLFKGMKTSNATAMRLQCADYSAMIHMQHMWLGQEGVLLPEKQCLIDGYLKKRAWIWSAVKEIFLILLCELHPDADIKQMQWGDNFADLCYRHQVTLVNWPKGVRIPGFPGEQNGLSEVLKLPLDILKCIVKDRIDFWKSQLKILAKIADPVPLYEDDSSDKASDEDTGSVPLNEEDLVQFVSWDDEQKALPVLQMGNIAILKKYQKCIENFKFIAGHSDEDEDEDEGEDEDDGKDEDEDDSEDKDEDDSEDEDEDDGEDEDEDNSEDEDEDDEENEEGSADCVRDPKSQKVGKLSHPKLARQKPSRNNEDKTPHPRFSSQKEVNDKQEEPQVWNKVKGPPIKLTNQREGDARPIPSKSKSLQTHPVPDKSKDGPLRQKSPSSSKWKQRNESDAEEEDTV</sequence>
<keyword evidence="3" id="KW-1185">Reference proteome</keyword>
<evidence type="ECO:0000313" key="2">
    <source>
        <dbReference type="EMBL" id="KIK54583.1"/>
    </source>
</evidence>
<evidence type="ECO:0000256" key="1">
    <source>
        <dbReference type="SAM" id="MobiDB-lite"/>
    </source>
</evidence>
<organism evidence="2 3">
    <name type="scientific">Collybiopsis luxurians FD-317 M1</name>
    <dbReference type="NCBI Taxonomy" id="944289"/>
    <lineage>
        <taxon>Eukaryota</taxon>
        <taxon>Fungi</taxon>
        <taxon>Dikarya</taxon>
        <taxon>Basidiomycota</taxon>
        <taxon>Agaricomycotina</taxon>
        <taxon>Agaricomycetes</taxon>
        <taxon>Agaricomycetidae</taxon>
        <taxon>Agaricales</taxon>
        <taxon>Marasmiineae</taxon>
        <taxon>Omphalotaceae</taxon>
        <taxon>Collybiopsis</taxon>
        <taxon>Collybiopsis luxurians</taxon>
    </lineage>
</organism>